<accession>A0AA36EI10</accession>
<dbReference type="EMBL" id="OX465084">
    <property type="protein sequence ID" value="CAI9296799.1"/>
    <property type="molecule type" value="Genomic_DNA"/>
</dbReference>
<evidence type="ECO:0000313" key="2">
    <source>
        <dbReference type="EMBL" id="CAI9296799.1"/>
    </source>
</evidence>
<evidence type="ECO:0000313" key="3">
    <source>
        <dbReference type="Proteomes" id="UP001177003"/>
    </source>
</evidence>
<keyword evidence="3" id="KW-1185">Reference proteome</keyword>
<evidence type="ECO:0000259" key="1">
    <source>
        <dbReference type="Pfam" id="PF03078"/>
    </source>
</evidence>
<protein>
    <recommendedName>
        <fullName evidence="1">Arabidopsis retrotransposon Orf1 C-terminal domain-containing protein</fullName>
    </recommendedName>
</protein>
<dbReference type="AlphaFoldDB" id="A0AA36EI10"/>
<organism evidence="2 3">
    <name type="scientific">Lactuca saligna</name>
    <name type="common">Willowleaf lettuce</name>
    <dbReference type="NCBI Taxonomy" id="75948"/>
    <lineage>
        <taxon>Eukaryota</taxon>
        <taxon>Viridiplantae</taxon>
        <taxon>Streptophyta</taxon>
        <taxon>Embryophyta</taxon>
        <taxon>Tracheophyta</taxon>
        <taxon>Spermatophyta</taxon>
        <taxon>Magnoliopsida</taxon>
        <taxon>eudicotyledons</taxon>
        <taxon>Gunneridae</taxon>
        <taxon>Pentapetalae</taxon>
        <taxon>asterids</taxon>
        <taxon>campanulids</taxon>
        <taxon>Asterales</taxon>
        <taxon>Asteraceae</taxon>
        <taxon>Cichorioideae</taxon>
        <taxon>Cichorieae</taxon>
        <taxon>Lactucinae</taxon>
        <taxon>Lactuca</taxon>
    </lineage>
</organism>
<name>A0AA36EI10_LACSI</name>
<gene>
    <name evidence="2" type="ORF">LSALG_LOCUS35647</name>
</gene>
<dbReference type="InterPro" id="IPR004312">
    <property type="entry name" value="ATHILA_Orf1_C"/>
</dbReference>
<dbReference type="Pfam" id="PF03078">
    <property type="entry name" value="ATHILA"/>
    <property type="match status" value="1"/>
</dbReference>
<dbReference type="Proteomes" id="UP001177003">
    <property type="component" value="Chromosome 8"/>
</dbReference>
<sequence>MINLGTDDCLQQLFFNISWHDFLALSAHTYNQPTLEFLSTYAWGDTEEVLTFKLQGRQHRLKYDNLNTIIGIYDTHNTDIYSYQLTQFKSLPKVEFWTQITSLLNFNPSRKKDPYIIHPCWRISHRILSTSIFGCHEPGQINTVELYFLYCMTSRRWSCPGFATFFLDKCDIIHMKTTSDICIGGLITLIGLGVGLQFPESKYVPVDDPPLYLLDCLAHTRMELLVPINNRQYSWLNHVKQPVYTLHNISISAFTTSDHETWFFPKELHDDDVAEDDDEMQVDTGHAGSPFEAEDHYDLPIRQLPPPFYDQPSGAHFEPQHEYHSYQQHNEPEFPLDIYSQLGSLHLQGNQNTTVIRRIEEQQARASNYMDDLWYHFRPEGGYRPRGPPPP</sequence>
<feature type="domain" description="Arabidopsis retrotransposon Orf1 C-terminal" evidence="1">
    <location>
        <begin position="1"/>
        <end position="149"/>
    </location>
</feature>
<reference evidence="2" key="1">
    <citation type="submission" date="2023-04" db="EMBL/GenBank/DDBJ databases">
        <authorList>
            <person name="Vijverberg K."/>
            <person name="Xiong W."/>
            <person name="Schranz E."/>
        </authorList>
    </citation>
    <scope>NUCLEOTIDE SEQUENCE</scope>
</reference>
<proteinExistence type="predicted"/>